<gene>
    <name evidence="4" type="ORF">HYPSUDRAFT_151472</name>
</gene>
<evidence type="ECO:0000313" key="5">
    <source>
        <dbReference type="Proteomes" id="UP000054270"/>
    </source>
</evidence>
<feature type="compositionally biased region" description="Basic and acidic residues" evidence="1">
    <location>
        <begin position="877"/>
        <end position="888"/>
    </location>
</feature>
<proteinExistence type="predicted"/>
<keyword evidence="2" id="KW-1133">Transmembrane helix</keyword>
<dbReference type="InterPro" id="IPR041457">
    <property type="entry name" value="CxC2_KDZ-assoc"/>
</dbReference>
<feature type="domain" description="CxC2-like cysteine cluster KDZ transposase-associated" evidence="3">
    <location>
        <begin position="150"/>
        <end position="255"/>
    </location>
</feature>
<dbReference type="STRING" id="945553.A0A0D2NAC6"/>
<feature type="transmembrane region" description="Helical" evidence="2">
    <location>
        <begin position="256"/>
        <end position="280"/>
    </location>
</feature>
<keyword evidence="2" id="KW-0472">Membrane</keyword>
<accession>A0A0D2NAC6</accession>
<keyword evidence="2" id="KW-0812">Transmembrane</keyword>
<evidence type="ECO:0000313" key="4">
    <source>
        <dbReference type="EMBL" id="KJA13561.1"/>
    </source>
</evidence>
<dbReference type="Pfam" id="PF18803">
    <property type="entry name" value="CxC2"/>
    <property type="match status" value="1"/>
</dbReference>
<feature type="compositionally biased region" description="Acidic residues" evidence="1">
    <location>
        <begin position="864"/>
        <end position="876"/>
    </location>
</feature>
<dbReference type="EMBL" id="KN817730">
    <property type="protein sequence ID" value="KJA13561.1"/>
    <property type="molecule type" value="Genomic_DNA"/>
</dbReference>
<feature type="region of interest" description="Disordered" evidence="1">
    <location>
        <begin position="704"/>
        <end position="741"/>
    </location>
</feature>
<dbReference type="AlphaFoldDB" id="A0A0D2NAC6"/>
<dbReference type="OrthoDB" id="3059456at2759"/>
<evidence type="ECO:0000256" key="2">
    <source>
        <dbReference type="SAM" id="Phobius"/>
    </source>
</evidence>
<organism evidence="4 5">
    <name type="scientific">Hypholoma sublateritium (strain FD-334 SS-4)</name>
    <dbReference type="NCBI Taxonomy" id="945553"/>
    <lineage>
        <taxon>Eukaryota</taxon>
        <taxon>Fungi</taxon>
        <taxon>Dikarya</taxon>
        <taxon>Basidiomycota</taxon>
        <taxon>Agaricomycotina</taxon>
        <taxon>Agaricomycetes</taxon>
        <taxon>Agaricomycetidae</taxon>
        <taxon>Agaricales</taxon>
        <taxon>Agaricineae</taxon>
        <taxon>Strophariaceae</taxon>
        <taxon>Hypholoma</taxon>
    </lineage>
</organism>
<feature type="compositionally biased region" description="Acidic residues" evidence="1">
    <location>
        <begin position="709"/>
        <end position="725"/>
    </location>
</feature>
<sequence length="888" mass="100689">MPELPNKRRRLRTGGVYRDRIPLENDFEVVKARTASRSGPNNLLVETDRTSFAPSWLVGTSWAPEDNLEFSLDPDHEWYDEVLEADVVEALKLDDTAPFANKKKRSHVSRVEGILYGKLYVPIVFPEDPRSLPMQYFDRWDGKQFIRTTLKDIGLVIHLNHASLKCPTPVPCDSRLRVLHTTGIHEIALSYCGCHREIPKDLQLLRRGLYPSSQKNVRTCVTFPLLKLLHLLSLIGKVSTYDMYRSLERITNNTGHGILICLLILFIVQISTCVGFQALAKATTQNTQGLRYTGVCGVMCGRSEMVLPNSIGNLQKGERYANMDYMFASAIHSTELLLVAISYDIVCQWFINIFNRMLAWPKELHPRAGLSLRPLIPKFHEPAHLEKGHEQYSFNLAEGMGLSDGECPERVWGSHNPLAGSTRTAGPGTRDDILDDNFGHWNWLKYTSIGENKQLEAHRGFSASLPSGLVCSWDVMCSAWDADGFPKVAPNPFKVTESDVSEADVEAALGKEEAAVSRSKGRSPLHTTSATSFLAMGMELEESHVRLVYMPGVLQIQTDLGQNPTAVWHSNPNPEDVELWLPSRLSPTQRGAACMEGLSEMEAKFRTAQCDSSLEGLRQSLRVKTRMVYFKNKNVRGQREGTRSRAIIDRVHKRAIRFVQKYRAARKAKFNLEGPGDWERMYRKLRNEDVRGFASGKKKTLPNRRAMDIFDEGTDSEESDPDLNDGTEAGPVRTKKKRKNGTGETRKELSWIWQTIRISNDEESQDDDILRAEWSRSRAQVRRCTEEVKLLREEMRRVLAFLKWEANQWEMKAEGREDLGMELEEGLRVYAAEQAAFRISLSSSFEIMFNTPLADVDKLLDDIDVNDESESESEGVEDNKPDIVDSDM</sequence>
<dbReference type="Pfam" id="PF18758">
    <property type="entry name" value="KDZ"/>
    <property type="match status" value="1"/>
</dbReference>
<evidence type="ECO:0000259" key="3">
    <source>
        <dbReference type="Pfam" id="PF18803"/>
    </source>
</evidence>
<name>A0A0D2NAC6_HYPSF</name>
<keyword evidence="5" id="KW-1185">Reference proteome</keyword>
<reference evidence="5" key="1">
    <citation type="submission" date="2014-04" db="EMBL/GenBank/DDBJ databases">
        <title>Evolutionary Origins and Diversification of the Mycorrhizal Mutualists.</title>
        <authorList>
            <consortium name="DOE Joint Genome Institute"/>
            <consortium name="Mycorrhizal Genomics Consortium"/>
            <person name="Kohler A."/>
            <person name="Kuo A."/>
            <person name="Nagy L.G."/>
            <person name="Floudas D."/>
            <person name="Copeland A."/>
            <person name="Barry K.W."/>
            <person name="Cichocki N."/>
            <person name="Veneault-Fourrey C."/>
            <person name="LaButti K."/>
            <person name="Lindquist E.A."/>
            <person name="Lipzen A."/>
            <person name="Lundell T."/>
            <person name="Morin E."/>
            <person name="Murat C."/>
            <person name="Riley R."/>
            <person name="Ohm R."/>
            <person name="Sun H."/>
            <person name="Tunlid A."/>
            <person name="Henrissat B."/>
            <person name="Grigoriev I.V."/>
            <person name="Hibbett D.S."/>
            <person name="Martin F."/>
        </authorList>
    </citation>
    <scope>NUCLEOTIDE SEQUENCE [LARGE SCALE GENOMIC DNA]</scope>
    <source>
        <strain evidence="5">FD-334 SS-4</strain>
    </source>
</reference>
<feature type="region of interest" description="Disordered" evidence="1">
    <location>
        <begin position="864"/>
        <end position="888"/>
    </location>
</feature>
<dbReference type="Proteomes" id="UP000054270">
    <property type="component" value="Unassembled WGS sequence"/>
</dbReference>
<dbReference type="OMA" id="WQTIRIS"/>
<dbReference type="InterPro" id="IPR040521">
    <property type="entry name" value="KDZ"/>
</dbReference>
<evidence type="ECO:0000256" key="1">
    <source>
        <dbReference type="SAM" id="MobiDB-lite"/>
    </source>
</evidence>
<protein>
    <recommendedName>
        <fullName evidence="3">CxC2-like cysteine cluster KDZ transposase-associated domain-containing protein</fullName>
    </recommendedName>
</protein>